<dbReference type="AlphaFoldDB" id="A0A238H8R5"/>
<reference evidence="1 2" key="1">
    <citation type="submission" date="2017-04" db="EMBL/GenBank/DDBJ databases">
        <authorList>
            <person name="Afonso C.L."/>
            <person name="Miller P.J."/>
            <person name="Scott M.A."/>
            <person name="Spackman E."/>
            <person name="Goraichik I."/>
            <person name="Dimitrov K.M."/>
            <person name="Suarez D.L."/>
            <person name="Swayne D.E."/>
        </authorList>
    </citation>
    <scope>NUCLEOTIDE SEQUENCE [LARGE SCALE GENOMIC DNA]</scope>
    <source>
        <strain evidence="1">LMG 28154</strain>
    </source>
</reference>
<accession>A0A238H8R5</accession>
<evidence type="ECO:0000313" key="1">
    <source>
        <dbReference type="EMBL" id="SMG01729.1"/>
    </source>
</evidence>
<organism evidence="1 2">
    <name type="scientific">Burkholderia singularis</name>
    <dbReference type="NCBI Taxonomy" id="1503053"/>
    <lineage>
        <taxon>Bacteria</taxon>
        <taxon>Pseudomonadati</taxon>
        <taxon>Pseudomonadota</taxon>
        <taxon>Betaproteobacteria</taxon>
        <taxon>Burkholderiales</taxon>
        <taxon>Burkholderiaceae</taxon>
        <taxon>Burkholderia</taxon>
        <taxon>pseudomallei group</taxon>
    </lineage>
</organism>
<evidence type="ECO:0000313" key="2">
    <source>
        <dbReference type="Proteomes" id="UP000198460"/>
    </source>
</evidence>
<gene>
    <name evidence="1" type="ORF">BSIN_4643</name>
</gene>
<protein>
    <submittedName>
        <fullName evidence="1">Uncharacterized protein</fullName>
    </submittedName>
</protein>
<proteinExistence type="predicted"/>
<dbReference type="EMBL" id="FXAN01000082">
    <property type="protein sequence ID" value="SMG01729.1"/>
    <property type="molecule type" value="Genomic_DNA"/>
</dbReference>
<dbReference type="Proteomes" id="UP000198460">
    <property type="component" value="Unassembled WGS sequence"/>
</dbReference>
<sequence length="57" mass="6146">MMRVSPQCPPRLPGGAMLHCITPPGRTHDSRSNLPVTYATRASATLYAGLHTFHNAS</sequence>
<name>A0A238H8R5_9BURK</name>